<dbReference type="Gene3D" id="3.10.450.620">
    <property type="entry name" value="JHP933, nucleotidyltransferase-like core domain"/>
    <property type="match status" value="1"/>
</dbReference>
<protein>
    <recommendedName>
        <fullName evidence="3">Nucleotidyl transferase AbiEii toxin, Type IV TA system</fullName>
    </recommendedName>
</protein>
<dbReference type="AlphaFoldDB" id="A0A5B9WGH9"/>
<dbReference type="InterPro" id="IPR014942">
    <property type="entry name" value="AbiEii"/>
</dbReference>
<accession>A0A5B9WGH9</accession>
<dbReference type="RefSeq" id="WP_148598327.1">
    <property type="nucleotide sequence ID" value="NZ_CP042997.1"/>
</dbReference>
<organism evidence="1 2">
    <name type="scientific">Aquisphaera giovannonii</name>
    <dbReference type="NCBI Taxonomy" id="406548"/>
    <lineage>
        <taxon>Bacteria</taxon>
        <taxon>Pseudomonadati</taxon>
        <taxon>Planctomycetota</taxon>
        <taxon>Planctomycetia</taxon>
        <taxon>Isosphaerales</taxon>
        <taxon>Isosphaeraceae</taxon>
        <taxon>Aquisphaera</taxon>
    </lineage>
</organism>
<dbReference type="EMBL" id="CP042997">
    <property type="protein sequence ID" value="QEH38950.1"/>
    <property type="molecule type" value="Genomic_DNA"/>
</dbReference>
<evidence type="ECO:0008006" key="3">
    <source>
        <dbReference type="Google" id="ProtNLM"/>
    </source>
</evidence>
<dbReference type="OrthoDB" id="9780929at2"/>
<dbReference type="KEGG" id="agv:OJF2_75600"/>
<evidence type="ECO:0000313" key="1">
    <source>
        <dbReference type="EMBL" id="QEH38950.1"/>
    </source>
</evidence>
<reference evidence="1 2" key="1">
    <citation type="submission" date="2019-08" db="EMBL/GenBank/DDBJ databases">
        <title>Deep-cultivation of Planctomycetes and their phenomic and genomic characterization uncovers novel biology.</title>
        <authorList>
            <person name="Wiegand S."/>
            <person name="Jogler M."/>
            <person name="Boedeker C."/>
            <person name="Pinto D."/>
            <person name="Vollmers J."/>
            <person name="Rivas-Marin E."/>
            <person name="Kohn T."/>
            <person name="Peeters S.H."/>
            <person name="Heuer A."/>
            <person name="Rast P."/>
            <person name="Oberbeckmann S."/>
            <person name="Bunk B."/>
            <person name="Jeske O."/>
            <person name="Meyerdierks A."/>
            <person name="Storesund J.E."/>
            <person name="Kallscheuer N."/>
            <person name="Luecker S."/>
            <person name="Lage O.M."/>
            <person name="Pohl T."/>
            <person name="Merkel B.J."/>
            <person name="Hornburger P."/>
            <person name="Mueller R.-W."/>
            <person name="Bruemmer F."/>
            <person name="Labrenz M."/>
            <person name="Spormann A.M."/>
            <person name="Op den Camp H."/>
            <person name="Overmann J."/>
            <person name="Amann R."/>
            <person name="Jetten M.S.M."/>
            <person name="Mascher T."/>
            <person name="Medema M.H."/>
            <person name="Devos D.P."/>
            <person name="Kaster A.-K."/>
            <person name="Ovreas L."/>
            <person name="Rohde M."/>
            <person name="Galperin M.Y."/>
            <person name="Jogler C."/>
        </authorList>
    </citation>
    <scope>NUCLEOTIDE SEQUENCE [LARGE SCALE GENOMIC DNA]</scope>
    <source>
        <strain evidence="1 2">OJF2</strain>
    </source>
</reference>
<keyword evidence="2" id="KW-1185">Reference proteome</keyword>
<dbReference type="Pfam" id="PF08843">
    <property type="entry name" value="AbiEii"/>
    <property type="match status" value="1"/>
</dbReference>
<sequence length="336" mass="37953">MRLGFLSLPEDERRLYIEQAASLRGLSPVILEKDFWVCWLLAILFGSELASGLVFKGGTSLSKVFGVIDRFSEDIDLSLSPTLIHLPEPGKTRNQANKWMARAEDACGADVQARIRPALEAIVAGVLGHNDRRWLEFLTDPGTHSPVLLFHYPSTQPAGFEYLRRAVKLEFGSLTEQQPVGRHPVRPWIAEVLPVAFPDWSCDVVALELERSFWEKATILHAEYYRPPGKPTPDRFSRHYADTAALARHPFASRAVDQHELRSRVVRWKSLFFGSSWANYDEAKPGTFRLVPPPERLPMLRRDYQAMRDMYLSEPAGFDDILATLAGLEARINASG</sequence>
<evidence type="ECO:0000313" key="2">
    <source>
        <dbReference type="Proteomes" id="UP000324233"/>
    </source>
</evidence>
<proteinExistence type="predicted"/>
<name>A0A5B9WGH9_9BACT</name>
<dbReference type="Proteomes" id="UP000324233">
    <property type="component" value="Chromosome"/>
</dbReference>
<gene>
    <name evidence="1" type="ORF">OJF2_75600</name>
</gene>